<sequence length="684" mass="74135">MKPLDRELDHERTYHDACRAALAAMTEGAGHRVVIGENAFASGADAEVLGYQLRSWAKELREMPQGPLFFGRLDFDAAADGDHAGQSYHIGRRRISEHPSAPPLVVDWRAPVSRRFYQASARDPQGVAVRRRFGWAQGSSGAAEDLTGLEDERLVAGEVRGPGAILTGEIERPRVGPMRDIAATIQPEQDDLVRSELAESVCVQGAPGTGKTAVGLHRAAYLLYTYPQRIQRRGLLVLGPNRTFLSYVREVLPALGEYDIRQSTVDEEIVRDTRGREVRAVDEPEAAVVKHDVRMAEVLRRALYGRVAHPVNSLALRKGSYTWRVSKGELASIVAAVRAEAPPYAIGRDRVRSRAVRAIQLQAERRAGPMNNTWVQKIARARPVTEFVDTVWPKVKPEEVLAELFTDPDVLAAAADGSLDPDEQKALLWSKHPRSWKSAKWSAADLVLLDEVAGLIEHPEGYGHIVVDEAQDLSPMQCRAIARRAVFGSLTVLGDLAQGTTPWAARGWSGQLAHLGKPGADVVPLTTGFRVPAAIVELANRLLPALDVDVPTGQSLRRDGELSYRRAASPQGLAEAVVDAVRAALDREGSVGVIAADRDVPALTAAIETAGLDAADAARVTLLPATLAKGLEYDHVVAVEPAEIAAAEERGLHRLYVVLTRAVSGLEIVHSRPLPGELEPVVVG</sequence>
<gene>
    <name evidence="7" type="ORF">OG549_04135</name>
</gene>
<evidence type="ECO:0000256" key="3">
    <source>
        <dbReference type="ARBA" id="ARBA00022806"/>
    </source>
</evidence>
<dbReference type="EMBL" id="CP108318">
    <property type="protein sequence ID" value="WTW59889.1"/>
    <property type="molecule type" value="Genomic_DNA"/>
</dbReference>
<proteinExistence type="predicted"/>
<dbReference type="GO" id="GO:0000725">
    <property type="term" value="P:recombinational repair"/>
    <property type="evidence" value="ECO:0007669"/>
    <property type="project" value="TreeGrafter"/>
</dbReference>
<evidence type="ECO:0000256" key="5">
    <source>
        <dbReference type="PROSITE-ProRule" id="PRU00560"/>
    </source>
</evidence>
<evidence type="ECO:0000256" key="1">
    <source>
        <dbReference type="ARBA" id="ARBA00022741"/>
    </source>
</evidence>
<keyword evidence="1 5" id="KW-0547">Nucleotide-binding</keyword>
<dbReference type="GO" id="GO:0005829">
    <property type="term" value="C:cytosol"/>
    <property type="evidence" value="ECO:0007669"/>
    <property type="project" value="TreeGrafter"/>
</dbReference>
<evidence type="ECO:0000313" key="7">
    <source>
        <dbReference type="EMBL" id="WTW59889.1"/>
    </source>
</evidence>
<accession>A0AAU2UXN4</accession>
<evidence type="ECO:0000256" key="2">
    <source>
        <dbReference type="ARBA" id="ARBA00022801"/>
    </source>
</evidence>
<dbReference type="PROSITE" id="PS51198">
    <property type="entry name" value="UVRD_HELICASE_ATP_BIND"/>
    <property type="match status" value="1"/>
</dbReference>
<dbReference type="InterPro" id="IPR000212">
    <property type="entry name" value="DNA_helicase_UvrD/REP"/>
</dbReference>
<evidence type="ECO:0000256" key="4">
    <source>
        <dbReference type="ARBA" id="ARBA00022840"/>
    </source>
</evidence>
<dbReference type="PANTHER" id="PTHR11070">
    <property type="entry name" value="UVRD / RECB / PCRA DNA HELICASE FAMILY MEMBER"/>
    <property type="match status" value="1"/>
</dbReference>
<dbReference type="SUPFAM" id="SSF52540">
    <property type="entry name" value="P-loop containing nucleoside triphosphate hydrolases"/>
    <property type="match status" value="1"/>
</dbReference>
<name>A0AAU2UXN4_9ACTN</name>
<dbReference type="GO" id="GO:0005524">
    <property type="term" value="F:ATP binding"/>
    <property type="evidence" value="ECO:0007669"/>
    <property type="project" value="UniProtKB-UniRule"/>
</dbReference>
<dbReference type="Gene3D" id="3.40.50.300">
    <property type="entry name" value="P-loop containing nucleotide triphosphate hydrolases"/>
    <property type="match status" value="2"/>
</dbReference>
<protein>
    <submittedName>
        <fullName evidence="7">AAA family ATPase</fullName>
    </submittedName>
</protein>
<dbReference type="InterPro" id="IPR027417">
    <property type="entry name" value="P-loop_NTPase"/>
</dbReference>
<evidence type="ECO:0000259" key="6">
    <source>
        <dbReference type="PROSITE" id="PS51198"/>
    </source>
</evidence>
<feature type="domain" description="UvrD-like helicase ATP-binding" evidence="6">
    <location>
        <begin position="184"/>
        <end position="532"/>
    </location>
</feature>
<dbReference type="PANTHER" id="PTHR11070:SF45">
    <property type="entry name" value="DNA 3'-5' HELICASE"/>
    <property type="match status" value="1"/>
</dbReference>
<keyword evidence="2 5" id="KW-0378">Hydrolase</keyword>
<keyword evidence="3 5" id="KW-0347">Helicase</keyword>
<organism evidence="7">
    <name type="scientific">Streptomyces sp. NBC_00003</name>
    <dbReference type="NCBI Taxonomy" id="2903608"/>
    <lineage>
        <taxon>Bacteria</taxon>
        <taxon>Bacillati</taxon>
        <taxon>Actinomycetota</taxon>
        <taxon>Actinomycetes</taxon>
        <taxon>Kitasatosporales</taxon>
        <taxon>Streptomycetaceae</taxon>
        <taxon>Streptomyces</taxon>
    </lineage>
</organism>
<dbReference type="GO" id="GO:0003677">
    <property type="term" value="F:DNA binding"/>
    <property type="evidence" value="ECO:0007669"/>
    <property type="project" value="InterPro"/>
</dbReference>
<dbReference type="AlphaFoldDB" id="A0AAU2UXN4"/>
<feature type="binding site" evidence="5">
    <location>
        <begin position="205"/>
        <end position="212"/>
    </location>
    <ligand>
        <name>ATP</name>
        <dbReference type="ChEBI" id="CHEBI:30616"/>
    </ligand>
</feature>
<dbReference type="InterPro" id="IPR014016">
    <property type="entry name" value="UvrD-like_ATP-bd"/>
</dbReference>
<keyword evidence="4 5" id="KW-0067">ATP-binding</keyword>
<dbReference type="GO" id="GO:0043138">
    <property type="term" value="F:3'-5' DNA helicase activity"/>
    <property type="evidence" value="ECO:0007669"/>
    <property type="project" value="TreeGrafter"/>
</dbReference>
<dbReference type="GO" id="GO:0016787">
    <property type="term" value="F:hydrolase activity"/>
    <property type="evidence" value="ECO:0007669"/>
    <property type="project" value="UniProtKB-UniRule"/>
</dbReference>
<reference evidence="7" key="1">
    <citation type="submission" date="2022-10" db="EMBL/GenBank/DDBJ databases">
        <title>The complete genomes of actinobacterial strains from the NBC collection.</title>
        <authorList>
            <person name="Joergensen T.S."/>
            <person name="Alvarez Arevalo M."/>
            <person name="Sterndorff E.B."/>
            <person name="Faurdal D."/>
            <person name="Vuksanovic O."/>
            <person name="Mourched A.-S."/>
            <person name="Charusanti P."/>
            <person name="Shaw S."/>
            <person name="Blin K."/>
            <person name="Weber T."/>
        </authorList>
    </citation>
    <scope>NUCLEOTIDE SEQUENCE</scope>
    <source>
        <strain evidence="7">NBC_00003</strain>
    </source>
</reference>